<dbReference type="InterPro" id="IPR013083">
    <property type="entry name" value="Znf_RING/FYVE/PHD"/>
</dbReference>
<dbReference type="RefSeq" id="XP_022734644.1">
    <property type="nucleotide sequence ID" value="XM_022878909.1"/>
</dbReference>
<keyword evidence="5" id="KW-0472">Membrane</keyword>
<dbReference type="GO" id="GO:0140096">
    <property type="term" value="F:catalytic activity, acting on a protein"/>
    <property type="evidence" value="ECO:0007669"/>
    <property type="project" value="UniProtKB-ARBA"/>
</dbReference>
<feature type="domain" description="RING-type" evidence="6">
    <location>
        <begin position="43"/>
        <end position="98"/>
    </location>
</feature>
<evidence type="ECO:0000256" key="5">
    <source>
        <dbReference type="SAM" id="Phobius"/>
    </source>
</evidence>
<evidence type="ECO:0000256" key="3">
    <source>
        <dbReference type="ARBA" id="ARBA00022833"/>
    </source>
</evidence>
<keyword evidence="3" id="KW-0862">Zinc</keyword>
<keyword evidence="2 4" id="KW-0863">Zinc-finger</keyword>
<accession>A0A6P5Y2G5</accession>
<dbReference type="PROSITE" id="PS50089">
    <property type="entry name" value="ZF_RING_2"/>
    <property type="match status" value="1"/>
</dbReference>
<dbReference type="InterPro" id="IPR017907">
    <property type="entry name" value="Znf_RING_CS"/>
</dbReference>
<keyword evidence="1" id="KW-0479">Metal-binding</keyword>
<dbReference type="PROSITE" id="PS00518">
    <property type="entry name" value="ZF_RING_1"/>
    <property type="match status" value="1"/>
</dbReference>
<evidence type="ECO:0000313" key="7">
    <source>
        <dbReference type="Proteomes" id="UP000515121"/>
    </source>
</evidence>
<reference evidence="8" key="1">
    <citation type="submission" date="2025-08" db="UniProtKB">
        <authorList>
            <consortium name="RefSeq"/>
        </authorList>
    </citation>
    <scope>IDENTIFICATION</scope>
    <source>
        <tissue evidence="8">Fruit stalk</tissue>
    </source>
</reference>
<dbReference type="PANTHER" id="PTHR46616:SF1">
    <property type="entry name" value="TRANSCRIPTION FACTOR C2H2 FAMILY-RELATED"/>
    <property type="match status" value="1"/>
</dbReference>
<dbReference type="InterPro" id="IPR027370">
    <property type="entry name" value="Znf-RING_euk"/>
</dbReference>
<name>A0A6P5Y2G5_DURZI</name>
<dbReference type="Gene3D" id="3.30.40.10">
    <property type="entry name" value="Zinc/RING finger domain, C3HC4 (zinc finger)"/>
    <property type="match status" value="1"/>
</dbReference>
<evidence type="ECO:0000313" key="8">
    <source>
        <dbReference type="RefSeq" id="XP_022734644.1"/>
    </source>
</evidence>
<dbReference type="GeneID" id="111288140"/>
<evidence type="ECO:0000256" key="1">
    <source>
        <dbReference type="ARBA" id="ARBA00022723"/>
    </source>
</evidence>
<keyword evidence="7" id="KW-1185">Reference proteome</keyword>
<dbReference type="Pfam" id="PF13445">
    <property type="entry name" value="zf-RING_UBOX"/>
    <property type="match status" value="1"/>
</dbReference>
<dbReference type="KEGG" id="dzi:111288140"/>
<sequence length="289" mass="32942">MWGFASNAISSIGLRSSKEGRACSECSDDEVCSNGSRDEGLECPICWESFNIVENVPYVLWCGHTLCQNCILGLQPAVLKLPTQHIKIPMFISCPWCHLLSLRLVYNGNLKFPRKNFFVLWMIESLNGDRNGFVWRTSSEEHQPIGFPRCNLMLGNQAINGVVRRGSYTHRSEQIRSPDYGGRNNVERHHFSLHKSLYFFIHFVFKFPLVIILLLIVFFAIPGSAVILLLYLLVTVVFAVPSLLVLYFAFPMLDRLVLCEGDRALVLHCQVVVLHFLVDWNANQVFGNF</sequence>
<dbReference type="GO" id="GO:0008270">
    <property type="term" value="F:zinc ion binding"/>
    <property type="evidence" value="ECO:0007669"/>
    <property type="project" value="UniProtKB-KW"/>
</dbReference>
<feature type="transmembrane region" description="Helical" evidence="5">
    <location>
        <begin position="227"/>
        <end position="250"/>
    </location>
</feature>
<dbReference type="AlphaFoldDB" id="A0A6P5Y2G5"/>
<dbReference type="SUPFAM" id="SSF57850">
    <property type="entry name" value="RING/U-box"/>
    <property type="match status" value="1"/>
</dbReference>
<evidence type="ECO:0000259" key="6">
    <source>
        <dbReference type="PROSITE" id="PS50089"/>
    </source>
</evidence>
<keyword evidence="5" id="KW-1133">Transmembrane helix</keyword>
<protein>
    <submittedName>
        <fullName evidence="8">Uncharacterized protein LOC111288140 isoform X1</fullName>
    </submittedName>
</protein>
<evidence type="ECO:0000256" key="2">
    <source>
        <dbReference type="ARBA" id="ARBA00022771"/>
    </source>
</evidence>
<dbReference type="OrthoDB" id="252722at2759"/>
<gene>
    <name evidence="8" type="primary">LOC111288140</name>
</gene>
<dbReference type="PANTHER" id="PTHR46616">
    <property type="entry name" value="UBIQUITIN-PROTEIN LIGASE"/>
    <property type="match status" value="1"/>
</dbReference>
<keyword evidence="5" id="KW-0812">Transmembrane</keyword>
<dbReference type="Proteomes" id="UP000515121">
    <property type="component" value="Unplaced"/>
</dbReference>
<proteinExistence type="predicted"/>
<evidence type="ECO:0000256" key="4">
    <source>
        <dbReference type="PROSITE-ProRule" id="PRU00175"/>
    </source>
</evidence>
<dbReference type="InterPro" id="IPR001841">
    <property type="entry name" value="Znf_RING"/>
</dbReference>
<feature type="transmembrane region" description="Helical" evidence="5">
    <location>
        <begin position="197"/>
        <end position="221"/>
    </location>
</feature>
<organism evidence="7 8">
    <name type="scientific">Durio zibethinus</name>
    <name type="common">Durian</name>
    <dbReference type="NCBI Taxonomy" id="66656"/>
    <lineage>
        <taxon>Eukaryota</taxon>
        <taxon>Viridiplantae</taxon>
        <taxon>Streptophyta</taxon>
        <taxon>Embryophyta</taxon>
        <taxon>Tracheophyta</taxon>
        <taxon>Spermatophyta</taxon>
        <taxon>Magnoliopsida</taxon>
        <taxon>eudicotyledons</taxon>
        <taxon>Gunneridae</taxon>
        <taxon>Pentapetalae</taxon>
        <taxon>rosids</taxon>
        <taxon>malvids</taxon>
        <taxon>Malvales</taxon>
        <taxon>Malvaceae</taxon>
        <taxon>Helicteroideae</taxon>
        <taxon>Durio</taxon>
    </lineage>
</organism>